<dbReference type="RefSeq" id="WP_136729567.1">
    <property type="nucleotide sequence ID" value="NZ_SUMC01000089.1"/>
</dbReference>
<comment type="caution">
    <text evidence="1">The sequence shown here is derived from an EMBL/GenBank/DDBJ whole genome shotgun (WGS) entry which is preliminary data.</text>
</comment>
<name>A0A4U0RVA1_9ACTN</name>
<keyword evidence="2" id="KW-1185">Reference proteome</keyword>
<gene>
    <name evidence="1" type="ORF">FCI23_43385</name>
</gene>
<evidence type="ECO:0000313" key="2">
    <source>
        <dbReference type="Proteomes" id="UP000305778"/>
    </source>
</evidence>
<proteinExistence type="predicted"/>
<dbReference type="Proteomes" id="UP000305778">
    <property type="component" value="Unassembled WGS sequence"/>
</dbReference>
<sequence length="133" mass="14999">MVFQNYLRRERSAGTRCAQSYQSIKHVLRRLDDIALEVLSAFSADALLRTGPELTPVRELAWEAEAIDASWIKESVRYRDADENVRDDDLQRYDELKFAFALEGLEVPSALCRVDNLFLNPGSAGHRPGSGAE</sequence>
<evidence type="ECO:0000313" key="1">
    <source>
        <dbReference type="EMBL" id="TKA00184.1"/>
    </source>
</evidence>
<dbReference type="AlphaFoldDB" id="A0A4U0RVA1"/>
<organism evidence="1 2">
    <name type="scientific">Actinacidiphila oryziradicis</name>
    <dbReference type="NCBI Taxonomy" id="2571141"/>
    <lineage>
        <taxon>Bacteria</taxon>
        <taxon>Bacillati</taxon>
        <taxon>Actinomycetota</taxon>
        <taxon>Actinomycetes</taxon>
        <taxon>Kitasatosporales</taxon>
        <taxon>Streptomycetaceae</taxon>
        <taxon>Actinacidiphila</taxon>
    </lineage>
</organism>
<reference evidence="1 2" key="1">
    <citation type="submission" date="2019-04" db="EMBL/GenBank/DDBJ databases">
        <title>Streptomyces oryziradicis sp. nov., a novel actinomycete isolated from rhizosphere soil of rice (Oryza sativa L.).</title>
        <authorList>
            <person name="Li C."/>
        </authorList>
    </citation>
    <scope>NUCLEOTIDE SEQUENCE [LARGE SCALE GENOMIC DNA]</scope>
    <source>
        <strain evidence="1 2">NEAU-C40</strain>
    </source>
</reference>
<accession>A0A4U0RVA1</accession>
<dbReference type="EMBL" id="SUMC01000089">
    <property type="protein sequence ID" value="TKA00184.1"/>
    <property type="molecule type" value="Genomic_DNA"/>
</dbReference>
<protein>
    <submittedName>
        <fullName evidence="1">Uncharacterized protein</fullName>
    </submittedName>
</protein>